<accession>A0A6J5MIC9</accession>
<dbReference type="SUPFAM" id="SSF103084">
    <property type="entry name" value="Holliday junction resolvase RusA"/>
    <property type="match status" value="1"/>
</dbReference>
<protein>
    <submittedName>
        <fullName evidence="1">Rus Holliday junction resolvase</fullName>
    </submittedName>
</protein>
<evidence type="ECO:0000313" key="1">
    <source>
        <dbReference type="EMBL" id="CAB4146865.1"/>
    </source>
</evidence>
<dbReference type="Pfam" id="PF05866">
    <property type="entry name" value="RusA"/>
    <property type="match status" value="1"/>
</dbReference>
<gene>
    <name evidence="1" type="ORF">UFOVP496_48</name>
</gene>
<reference evidence="1" key="1">
    <citation type="submission" date="2020-04" db="EMBL/GenBank/DDBJ databases">
        <authorList>
            <person name="Chiriac C."/>
            <person name="Salcher M."/>
            <person name="Ghai R."/>
            <person name="Kavagutti S V."/>
        </authorList>
    </citation>
    <scope>NUCLEOTIDE SEQUENCE</scope>
</reference>
<sequence length="138" mass="14949">MTFTVIGIPAAQGSKRMVRARGGRTLLIEQSTRVKPWRAAVAAAARAAGCMPRDGDCAVTISIRLARPVGHYKADGTLRTGLPRFPRRIDIDKAARAVLDALTGVAYLDDRQVQQLDIDRVWYAEGGALISVDFIEGT</sequence>
<dbReference type="GO" id="GO:0006310">
    <property type="term" value="P:DNA recombination"/>
    <property type="evidence" value="ECO:0007669"/>
    <property type="project" value="InterPro"/>
</dbReference>
<dbReference type="InterPro" id="IPR008822">
    <property type="entry name" value="Endonuclease_RusA-like"/>
</dbReference>
<dbReference type="Gene3D" id="3.30.1330.70">
    <property type="entry name" value="Holliday junction resolvase RusA"/>
    <property type="match status" value="1"/>
</dbReference>
<name>A0A6J5MIC9_9CAUD</name>
<dbReference type="GO" id="GO:0000287">
    <property type="term" value="F:magnesium ion binding"/>
    <property type="evidence" value="ECO:0007669"/>
    <property type="project" value="InterPro"/>
</dbReference>
<dbReference type="GO" id="GO:0006281">
    <property type="term" value="P:DNA repair"/>
    <property type="evidence" value="ECO:0007669"/>
    <property type="project" value="InterPro"/>
</dbReference>
<dbReference type="InterPro" id="IPR036614">
    <property type="entry name" value="RusA-like_sf"/>
</dbReference>
<dbReference type="EMBL" id="LR796472">
    <property type="protein sequence ID" value="CAB4146865.1"/>
    <property type="molecule type" value="Genomic_DNA"/>
</dbReference>
<proteinExistence type="predicted"/>
<organism evidence="1">
    <name type="scientific">uncultured Caudovirales phage</name>
    <dbReference type="NCBI Taxonomy" id="2100421"/>
    <lineage>
        <taxon>Viruses</taxon>
        <taxon>Duplodnaviria</taxon>
        <taxon>Heunggongvirae</taxon>
        <taxon>Uroviricota</taxon>
        <taxon>Caudoviricetes</taxon>
        <taxon>Peduoviridae</taxon>
        <taxon>Maltschvirus</taxon>
        <taxon>Maltschvirus maltsch</taxon>
    </lineage>
</organism>